<dbReference type="PANTHER" id="PTHR13486:SF2">
    <property type="entry name" value="SPLICING FACTOR C9ORF78"/>
    <property type="match status" value="1"/>
</dbReference>
<accession>A0A367JZ77</accession>
<name>A0A367JZ77_RHIST</name>
<dbReference type="AlphaFoldDB" id="A0A367JZ77"/>
<comment type="similarity">
    <text evidence="2">Belongs to the TLS1 family.</text>
</comment>
<protein>
    <submittedName>
        <fullName evidence="5">Uncharacterized protein</fullName>
    </submittedName>
</protein>
<comment type="caution">
    <text evidence="5">The sequence shown here is derived from an EMBL/GenBank/DDBJ whole genome shotgun (WGS) entry which is preliminary data.</text>
</comment>
<keyword evidence="6" id="KW-1185">Reference proteome</keyword>
<keyword evidence="3" id="KW-0539">Nucleus</keyword>
<reference evidence="5 6" key="1">
    <citation type="journal article" date="2018" name="G3 (Bethesda)">
        <title>Phylogenetic and Phylogenomic Definition of Rhizopus Species.</title>
        <authorList>
            <person name="Gryganskyi A.P."/>
            <person name="Golan J."/>
            <person name="Dolatabadi S."/>
            <person name="Mondo S."/>
            <person name="Robb S."/>
            <person name="Idnurm A."/>
            <person name="Muszewska A."/>
            <person name="Steczkiewicz K."/>
            <person name="Masonjones S."/>
            <person name="Liao H.L."/>
            <person name="Gajdeczka M.T."/>
            <person name="Anike F."/>
            <person name="Vuek A."/>
            <person name="Anishchenko I.M."/>
            <person name="Voigt K."/>
            <person name="de Hoog G.S."/>
            <person name="Smith M.E."/>
            <person name="Heitman J."/>
            <person name="Vilgalys R."/>
            <person name="Stajich J.E."/>
        </authorList>
    </citation>
    <scope>NUCLEOTIDE SEQUENCE [LARGE SCALE GENOMIC DNA]</scope>
    <source>
        <strain evidence="5 6">LSU 92-RS-03</strain>
    </source>
</reference>
<dbReference type="PANTHER" id="PTHR13486">
    <property type="entry name" value="TELOMERE LENGTH AND SILENCING PROTEIN 1 TLS1 FAMILY MEMBER"/>
    <property type="match status" value="1"/>
</dbReference>
<gene>
    <name evidence="5" type="ORF">CU098_000907</name>
</gene>
<dbReference type="EMBL" id="PJQM01002458">
    <property type="protein sequence ID" value="RCH95207.1"/>
    <property type="molecule type" value="Genomic_DNA"/>
</dbReference>
<dbReference type="GO" id="GO:0000398">
    <property type="term" value="P:mRNA splicing, via spliceosome"/>
    <property type="evidence" value="ECO:0007669"/>
    <property type="project" value="TreeGrafter"/>
</dbReference>
<evidence type="ECO:0000256" key="2">
    <source>
        <dbReference type="ARBA" id="ARBA00007643"/>
    </source>
</evidence>
<evidence type="ECO:0000313" key="5">
    <source>
        <dbReference type="EMBL" id="RCH95207.1"/>
    </source>
</evidence>
<dbReference type="Proteomes" id="UP000253551">
    <property type="component" value="Unassembled WGS sequence"/>
</dbReference>
<feature type="non-terminal residue" evidence="5">
    <location>
        <position position="108"/>
    </location>
</feature>
<evidence type="ECO:0000256" key="1">
    <source>
        <dbReference type="ARBA" id="ARBA00004123"/>
    </source>
</evidence>
<dbReference type="InterPro" id="IPR010756">
    <property type="entry name" value="Tls1-like"/>
</dbReference>
<feature type="region of interest" description="Disordered" evidence="4">
    <location>
        <begin position="1"/>
        <end position="28"/>
    </location>
</feature>
<organism evidence="5 6">
    <name type="scientific">Rhizopus stolonifer</name>
    <name type="common">Rhizopus nigricans</name>
    <dbReference type="NCBI Taxonomy" id="4846"/>
    <lineage>
        <taxon>Eukaryota</taxon>
        <taxon>Fungi</taxon>
        <taxon>Fungi incertae sedis</taxon>
        <taxon>Mucoromycota</taxon>
        <taxon>Mucoromycotina</taxon>
        <taxon>Mucoromycetes</taxon>
        <taxon>Mucorales</taxon>
        <taxon>Mucorineae</taxon>
        <taxon>Rhizopodaceae</taxon>
        <taxon>Rhizopus</taxon>
    </lineage>
</organism>
<proteinExistence type="inferred from homology"/>
<dbReference type="STRING" id="4846.A0A367JZ77"/>
<evidence type="ECO:0000313" key="6">
    <source>
        <dbReference type="Proteomes" id="UP000253551"/>
    </source>
</evidence>
<feature type="compositionally biased region" description="Basic residues" evidence="4">
    <location>
        <begin position="1"/>
        <end position="12"/>
    </location>
</feature>
<evidence type="ECO:0000256" key="3">
    <source>
        <dbReference type="ARBA" id="ARBA00023242"/>
    </source>
</evidence>
<evidence type="ECO:0000256" key="4">
    <source>
        <dbReference type="SAM" id="MobiDB-lite"/>
    </source>
</evidence>
<sequence>MPTIKKQRNYRKKQVDSDDESTVAVESPKEVSATIEELNELRKLRRKPVGLDAEKLLKGIKRKKKKATVDPNAWSLKAGGLIDPDSYRAKLDDDESASTAKKLKLDAF</sequence>
<dbReference type="OrthoDB" id="5627at2759"/>
<comment type="subcellular location">
    <subcellularLocation>
        <location evidence="1">Nucleus</location>
    </subcellularLocation>
</comment>
<dbReference type="GO" id="GO:0005681">
    <property type="term" value="C:spliceosomal complex"/>
    <property type="evidence" value="ECO:0007669"/>
    <property type="project" value="TreeGrafter"/>
</dbReference>